<dbReference type="AlphaFoldDB" id="A0A7I7SGM4"/>
<protein>
    <submittedName>
        <fullName evidence="1">Type VII secretion protein EsxS</fullName>
    </submittedName>
</protein>
<dbReference type="Gene3D" id="1.10.287.1060">
    <property type="entry name" value="ESAT-6-like"/>
    <property type="match status" value="1"/>
</dbReference>
<organism evidence="1 2">
    <name type="scientific">Mycolicibacillus koreensis</name>
    <dbReference type="NCBI Taxonomy" id="1069220"/>
    <lineage>
        <taxon>Bacteria</taxon>
        <taxon>Bacillati</taxon>
        <taxon>Actinomycetota</taxon>
        <taxon>Actinomycetes</taxon>
        <taxon>Mycobacteriales</taxon>
        <taxon>Mycobacteriaceae</taxon>
        <taxon>Mycolicibacillus</taxon>
    </lineage>
</organism>
<dbReference type="InterPro" id="IPR036689">
    <property type="entry name" value="ESAT-6-like_sf"/>
</dbReference>
<evidence type="ECO:0000313" key="2">
    <source>
        <dbReference type="Proteomes" id="UP000193577"/>
    </source>
</evidence>
<proteinExistence type="predicted"/>
<reference evidence="1 2" key="1">
    <citation type="submission" date="2017-04" db="EMBL/GenBank/DDBJ databases">
        <title>The new phylogeny of genus Mycobacterium.</title>
        <authorList>
            <person name="Tortoli E."/>
            <person name="Trovato A."/>
            <person name="Cirillo D.M."/>
        </authorList>
    </citation>
    <scope>NUCLEOTIDE SEQUENCE [LARGE SCALE GENOMIC DNA]</scope>
    <source>
        <strain evidence="1 2">KCTC 19819</strain>
    </source>
</reference>
<dbReference type="RefSeq" id="WP_069391719.1">
    <property type="nucleotide sequence ID" value="NZ_AP022594.1"/>
</dbReference>
<dbReference type="SUPFAM" id="SSF140453">
    <property type="entry name" value="EsxAB dimer-like"/>
    <property type="match status" value="1"/>
</dbReference>
<evidence type="ECO:0000313" key="1">
    <source>
        <dbReference type="EMBL" id="OSC31892.1"/>
    </source>
</evidence>
<dbReference type="Pfam" id="PF06013">
    <property type="entry name" value="WXG100"/>
    <property type="match status" value="1"/>
</dbReference>
<dbReference type="OrthoDB" id="4750882at2"/>
<dbReference type="InterPro" id="IPR010310">
    <property type="entry name" value="T7SS_ESAT-6-like"/>
</dbReference>
<gene>
    <name evidence="1" type="ORF">B8W67_15525</name>
</gene>
<keyword evidence="2" id="KW-1185">Reference proteome</keyword>
<dbReference type="EMBL" id="NCXO01000039">
    <property type="protein sequence ID" value="OSC31892.1"/>
    <property type="molecule type" value="Genomic_DNA"/>
</dbReference>
<name>A0A7I7SGM4_9MYCO</name>
<comment type="caution">
    <text evidence="1">The sequence shown here is derived from an EMBL/GenBank/DDBJ whole genome shotgun (WGS) entry which is preliminary data.</text>
</comment>
<accession>A0A7I7SGM4</accession>
<dbReference type="Proteomes" id="UP000193577">
    <property type="component" value="Unassembled WGS sequence"/>
</dbReference>
<sequence length="98" mass="10075">MGLLDANIPALLTAESAFGTKTTLMRSTLAQAEQSALASQAFHQGESSVAFQGAHMRFIEVASKVNALLDIAQANIGEAGTTYVSSDAAAAATYNPSL</sequence>